<dbReference type="AlphaFoldDB" id="A0AAU9Y4H1"/>
<protein>
    <submittedName>
        <fullName evidence="1">Uncharacterized protein</fullName>
    </submittedName>
</protein>
<organism evidence="1 2">
    <name type="scientific">Pocillopora meandrina</name>
    <dbReference type="NCBI Taxonomy" id="46732"/>
    <lineage>
        <taxon>Eukaryota</taxon>
        <taxon>Metazoa</taxon>
        <taxon>Cnidaria</taxon>
        <taxon>Anthozoa</taxon>
        <taxon>Hexacorallia</taxon>
        <taxon>Scleractinia</taxon>
        <taxon>Astrocoeniina</taxon>
        <taxon>Pocilloporidae</taxon>
        <taxon>Pocillopora</taxon>
    </lineage>
</organism>
<comment type="caution">
    <text evidence="1">The sequence shown here is derived from an EMBL/GenBank/DDBJ whole genome shotgun (WGS) entry which is preliminary data.</text>
</comment>
<proteinExistence type="predicted"/>
<keyword evidence="2" id="KW-1185">Reference proteome</keyword>
<evidence type="ECO:0000313" key="2">
    <source>
        <dbReference type="Proteomes" id="UP001159428"/>
    </source>
</evidence>
<sequence length="123" mass="13666">MATVSPEGTEDFKVARMLDVLTKARPSQNIRDLHRYRCGYGPSVIIQKDMLLLSSADECQLCFPAFSELMRELEIRRGENTTEIGCAPSSDYLFGPGDILAVNPGTDDGIPSGDKWWLLQVNN</sequence>
<gene>
    <name evidence="1" type="ORF">PMEA_00009402</name>
</gene>
<reference evidence="1 2" key="1">
    <citation type="submission" date="2022-05" db="EMBL/GenBank/DDBJ databases">
        <authorList>
            <consortium name="Genoscope - CEA"/>
            <person name="William W."/>
        </authorList>
    </citation>
    <scope>NUCLEOTIDE SEQUENCE [LARGE SCALE GENOMIC DNA]</scope>
</reference>
<evidence type="ECO:0000313" key="1">
    <source>
        <dbReference type="EMBL" id="CAH3168804.1"/>
    </source>
</evidence>
<name>A0AAU9Y4H1_9CNID</name>
<accession>A0AAU9Y4H1</accession>
<dbReference type="Proteomes" id="UP001159428">
    <property type="component" value="Unassembled WGS sequence"/>
</dbReference>
<dbReference type="EMBL" id="CALNXJ010000189">
    <property type="protein sequence ID" value="CAH3168804.1"/>
    <property type="molecule type" value="Genomic_DNA"/>
</dbReference>